<feature type="active site" evidence="6">
    <location>
        <position position="392"/>
    </location>
</feature>
<dbReference type="Proteomes" id="UP000785783">
    <property type="component" value="Unassembled WGS sequence"/>
</dbReference>
<dbReference type="InterPro" id="IPR050723">
    <property type="entry name" value="CFA/CMAS"/>
</dbReference>
<dbReference type="Pfam" id="PF02353">
    <property type="entry name" value="CMAS"/>
    <property type="match status" value="1"/>
</dbReference>
<evidence type="ECO:0000256" key="3">
    <source>
        <dbReference type="ARBA" id="ARBA00022679"/>
    </source>
</evidence>
<keyword evidence="2 7" id="KW-0489">Methyltransferase</keyword>
<evidence type="ECO:0000256" key="1">
    <source>
        <dbReference type="ARBA" id="ARBA00010815"/>
    </source>
</evidence>
<dbReference type="InterPro" id="IPR003333">
    <property type="entry name" value="CMAS"/>
</dbReference>
<keyword evidence="3" id="KW-0808">Transferase</keyword>
<dbReference type="SUPFAM" id="SSF53335">
    <property type="entry name" value="S-adenosyl-L-methionine-dependent methyltransferases"/>
    <property type="match status" value="1"/>
</dbReference>
<dbReference type="PIRSF" id="PIRSF003085">
    <property type="entry name" value="CMAS"/>
    <property type="match status" value="1"/>
</dbReference>
<evidence type="ECO:0000313" key="8">
    <source>
        <dbReference type="Proteomes" id="UP000785783"/>
    </source>
</evidence>
<dbReference type="Gene3D" id="3.40.50.150">
    <property type="entry name" value="Vaccinia Virus protein VP39"/>
    <property type="match status" value="1"/>
</dbReference>
<dbReference type="PANTHER" id="PTHR43667:SF2">
    <property type="entry name" value="FATTY ACID C-METHYL TRANSFERASE"/>
    <property type="match status" value="1"/>
</dbReference>
<comment type="caution">
    <text evidence="7">The sequence shown here is derived from an EMBL/GenBank/DDBJ whole genome shotgun (WGS) entry which is preliminary data.</text>
</comment>
<keyword evidence="5" id="KW-0443">Lipid metabolism</keyword>
<dbReference type="PANTHER" id="PTHR43667">
    <property type="entry name" value="CYCLOPROPANE-FATTY-ACYL-PHOSPHOLIPID SYNTHASE"/>
    <property type="match status" value="1"/>
</dbReference>
<dbReference type="AlphaFoldDB" id="A0A937L6C1"/>
<evidence type="ECO:0000256" key="4">
    <source>
        <dbReference type="ARBA" id="ARBA00022691"/>
    </source>
</evidence>
<dbReference type="GO" id="GO:0008168">
    <property type="term" value="F:methyltransferase activity"/>
    <property type="evidence" value="ECO:0007669"/>
    <property type="project" value="UniProtKB-KW"/>
</dbReference>
<dbReference type="GO" id="GO:0008610">
    <property type="term" value="P:lipid biosynthetic process"/>
    <property type="evidence" value="ECO:0007669"/>
    <property type="project" value="InterPro"/>
</dbReference>
<evidence type="ECO:0000313" key="7">
    <source>
        <dbReference type="EMBL" id="MBL6761385.1"/>
    </source>
</evidence>
<sequence length="411" mass="46839">MSNTKPGQRAIENVSKKYAGPRPAGLRILSLLLRNLQHGELQLALPDGEVLTFGTPTRDGAAVLRVHDNAFFTRTLRHGAMGFAESYMDGDWSSPDLAKLLILFNSNITMLQEKIGRNRLTHWLNRIIHLLRPNTRKGAKRNIHAHYDLGNEFYALWLDTTMTYSSALFSDSQKSLRDAQNDKYRALAASTDIRPGDHVLEIGCGWGGFAEFAARELDCKVTGITISNEQLAFAKNRIAKAGLQDKVDLRFCDYRDLDSQYDRVVSIEMFEAVGESYWPTYFSKLHDCLKPGGRAGLQIITIAKERFEAYRKKTDFIQRYIFPGGMLPSPERLDTEFAAADLQLLAREDFAADYARTLAEWRLRFLDVWPEVQALGFDTRFRNMWEYYLAYCEAGFATNSIDVSHFTLTRD</sequence>
<organism evidence="7 8">
    <name type="scientific">PS1 clade bacterium</name>
    <dbReference type="NCBI Taxonomy" id="2175152"/>
    <lineage>
        <taxon>Bacteria</taxon>
        <taxon>Pseudomonadati</taxon>
        <taxon>Pseudomonadota</taxon>
        <taxon>Alphaproteobacteria</taxon>
        <taxon>PS1 clade</taxon>
    </lineage>
</organism>
<keyword evidence="4" id="KW-0949">S-adenosyl-L-methionine</keyword>
<proteinExistence type="inferred from homology"/>
<dbReference type="InterPro" id="IPR029063">
    <property type="entry name" value="SAM-dependent_MTases_sf"/>
</dbReference>
<reference evidence="7" key="1">
    <citation type="submission" date="2020-10" db="EMBL/GenBank/DDBJ databases">
        <title>Microbiome of the Black Sea water column analyzed by genome centric metagenomics.</title>
        <authorList>
            <person name="Cabello-Yeves P.J."/>
            <person name="Callieri C."/>
            <person name="Picazo A."/>
            <person name="Mehrshad M."/>
            <person name="Haro-Moreno J.M."/>
            <person name="Roda-Garcia J."/>
            <person name="Dzembekova N."/>
            <person name="Slabakova V."/>
            <person name="Slabakova N."/>
            <person name="Moncheva S."/>
            <person name="Rodriguez-Valera F."/>
        </authorList>
    </citation>
    <scope>NUCLEOTIDE SEQUENCE</scope>
    <source>
        <strain evidence="7">BS307-5m-G5</strain>
    </source>
</reference>
<comment type="similarity">
    <text evidence="1">Belongs to the CFA/CMAS family.</text>
</comment>
<dbReference type="EMBL" id="JADHOK010000010">
    <property type="protein sequence ID" value="MBL6761385.1"/>
    <property type="molecule type" value="Genomic_DNA"/>
</dbReference>
<dbReference type="GO" id="GO:0032259">
    <property type="term" value="P:methylation"/>
    <property type="evidence" value="ECO:0007669"/>
    <property type="project" value="UniProtKB-KW"/>
</dbReference>
<dbReference type="CDD" id="cd02440">
    <property type="entry name" value="AdoMet_MTases"/>
    <property type="match status" value="1"/>
</dbReference>
<evidence type="ECO:0000256" key="5">
    <source>
        <dbReference type="ARBA" id="ARBA00023098"/>
    </source>
</evidence>
<gene>
    <name evidence="7" type="ORF">ISQ19_01670</name>
</gene>
<evidence type="ECO:0000256" key="2">
    <source>
        <dbReference type="ARBA" id="ARBA00022603"/>
    </source>
</evidence>
<evidence type="ECO:0000256" key="6">
    <source>
        <dbReference type="PIRSR" id="PIRSR003085-1"/>
    </source>
</evidence>
<protein>
    <submittedName>
        <fullName evidence="7">Class I SAM-dependent methyltransferase</fullName>
    </submittedName>
</protein>
<name>A0A937L6C1_9PROT</name>
<accession>A0A937L6C1</accession>